<accession>A0A556V6D2</accession>
<sequence>MQEKDMAYNKWKQPGWRIEQKYSDKVLIGNWAEERLQFSQERTTSKSSNSFDFRPHPDHRPDVIVRRTALRRSEVEAT</sequence>
<dbReference type="GO" id="GO:0005879">
    <property type="term" value="C:axonemal microtubule"/>
    <property type="evidence" value="ECO:0007669"/>
    <property type="project" value="TreeGrafter"/>
</dbReference>
<feature type="compositionally biased region" description="Polar residues" evidence="9">
    <location>
        <begin position="39"/>
        <end position="51"/>
    </location>
</feature>
<evidence type="ECO:0000256" key="8">
    <source>
        <dbReference type="ARBA" id="ARBA00046435"/>
    </source>
</evidence>
<dbReference type="InterPro" id="IPR037662">
    <property type="entry name" value="CFAP68/107"/>
</dbReference>
<dbReference type="PANTHER" id="PTHR31180:SF2">
    <property type="entry name" value="CILIA- AND FLAGELLA-ASSOCIATED PROTEIN 107"/>
    <property type="match status" value="1"/>
</dbReference>
<evidence type="ECO:0000256" key="7">
    <source>
        <dbReference type="ARBA" id="ARBA00035003"/>
    </source>
</evidence>
<comment type="caution">
    <text evidence="10">The sequence shown here is derived from an EMBL/GenBank/DDBJ whole genome shotgun (WGS) entry which is preliminary data.</text>
</comment>
<dbReference type="Pfam" id="PF22595">
    <property type="entry name" value="CFAP107"/>
    <property type="match status" value="1"/>
</dbReference>
<name>A0A556V6D2_BAGYA</name>
<keyword evidence="6" id="KW-0966">Cell projection</keyword>
<evidence type="ECO:0000256" key="4">
    <source>
        <dbReference type="ARBA" id="ARBA00023069"/>
    </source>
</evidence>
<evidence type="ECO:0000313" key="10">
    <source>
        <dbReference type="EMBL" id="TSW21774.1"/>
    </source>
</evidence>
<evidence type="ECO:0000313" key="11">
    <source>
        <dbReference type="Proteomes" id="UP000319801"/>
    </source>
</evidence>
<gene>
    <name evidence="10" type="ORF">Baya_13549</name>
</gene>
<keyword evidence="5" id="KW-0206">Cytoskeleton</keyword>
<comment type="subcellular location">
    <subcellularLocation>
        <location evidence="1">Cytoplasm</location>
        <location evidence="1">Cytoskeleton</location>
        <location evidence="1">Flagellum axoneme</location>
    </subcellularLocation>
</comment>
<evidence type="ECO:0000256" key="1">
    <source>
        <dbReference type="ARBA" id="ARBA00004611"/>
    </source>
</evidence>
<dbReference type="PANTHER" id="PTHR31180">
    <property type="entry name" value="CILIA- AND FLAGELLA-ASSOCIATED PROTEIN 107-RELATED"/>
    <property type="match status" value="1"/>
</dbReference>
<comment type="function">
    <text evidence="7">Microtubule inner protein (MIP) part of the dynein-decorated doublet microtubules (DMTs) in cilia axoneme, which is required for motile cilia beating.</text>
</comment>
<dbReference type="AlphaFoldDB" id="A0A556V6D2"/>
<comment type="subunit">
    <text evidence="8">Microtubule inner protein component of sperm flagellar doublet microtubules.</text>
</comment>
<dbReference type="InterPro" id="IPR054709">
    <property type="entry name" value="CFAP107"/>
</dbReference>
<feature type="compositionally biased region" description="Basic and acidic residues" evidence="9">
    <location>
        <begin position="53"/>
        <end position="62"/>
    </location>
</feature>
<evidence type="ECO:0000256" key="9">
    <source>
        <dbReference type="SAM" id="MobiDB-lite"/>
    </source>
</evidence>
<feature type="region of interest" description="Disordered" evidence="9">
    <location>
        <begin position="39"/>
        <end position="62"/>
    </location>
</feature>
<keyword evidence="3" id="KW-0282">Flagellum</keyword>
<evidence type="ECO:0000256" key="5">
    <source>
        <dbReference type="ARBA" id="ARBA00023212"/>
    </source>
</evidence>
<evidence type="ECO:0000256" key="3">
    <source>
        <dbReference type="ARBA" id="ARBA00022846"/>
    </source>
</evidence>
<evidence type="ECO:0000256" key="6">
    <source>
        <dbReference type="ARBA" id="ARBA00023273"/>
    </source>
</evidence>
<reference evidence="10 11" key="1">
    <citation type="journal article" date="2019" name="Genome Biol. Evol.">
        <title>Whole-Genome Sequencing of the Giant Devil Catfish, Bagarius yarrelli.</title>
        <authorList>
            <person name="Jiang W."/>
            <person name="Lv Y."/>
            <person name="Cheng L."/>
            <person name="Yang K."/>
            <person name="Chao B."/>
            <person name="Wang X."/>
            <person name="Li Y."/>
            <person name="Pan X."/>
            <person name="You X."/>
            <person name="Zhang Y."/>
            <person name="Yang J."/>
            <person name="Li J."/>
            <person name="Zhang X."/>
            <person name="Liu S."/>
            <person name="Sun C."/>
            <person name="Yang J."/>
            <person name="Shi Q."/>
        </authorList>
    </citation>
    <scope>NUCLEOTIDE SEQUENCE [LARGE SCALE GENOMIC DNA]</scope>
    <source>
        <strain evidence="10">JWS20170419001</strain>
        <tissue evidence="10">Muscle</tissue>
    </source>
</reference>
<organism evidence="10 11">
    <name type="scientific">Bagarius yarrelli</name>
    <name type="common">Goonch</name>
    <name type="synonym">Bagrus yarrelli</name>
    <dbReference type="NCBI Taxonomy" id="175774"/>
    <lineage>
        <taxon>Eukaryota</taxon>
        <taxon>Metazoa</taxon>
        <taxon>Chordata</taxon>
        <taxon>Craniata</taxon>
        <taxon>Vertebrata</taxon>
        <taxon>Euteleostomi</taxon>
        <taxon>Actinopterygii</taxon>
        <taxon>Neopterygii</taxon>
        <taxon>Teleostei</taxon>
        <taxon>Ostariophysi</taxon>
        <taxon>Siluriformes</taxon>
        <taxon>Sisoridae</taxon>
        <taxon>Sisorinae</taxon>
        <taxon>Bagarius</taxon>
    </lineage>
</organism>
<keyword evidence="2" id="KW-0963">Cytoplasm</keyword>
<evidence type="ECO:0000256" key="2">
    <source>
        <dbReference type="ARBA" id="ARBA00022490"/>
    </source>
</evidence>
<dbReference type="GO" id="GO:0030317">
    <property type="term" value="P:flagellated sperm motility"/>
    <property type="evidence" value="ECO:0007669"/>
    <property type="project" value="InterPro"/>
</dbReference>
<keyword evidence="4" id="KW-0969">Cilium</keyword>
<proteinExistence type="predicted"/>
<dbReference type="Proteomes" id="UP000319801">
    <property type="component" value="Unassembled WGS sequence"/>
</dbReference>
<dbReference type="EMBL" id="VCAZ01000131">
    <property type="protein sequence ID" value="TSW21774.1"/>
    <property type="molecule type" value="Genomic_DNA"/>
</dbReference>
<dbReference type="OrthoDB" id="8185227at2759"/>
<protein>
    <submittedName>
        <fullName evidence="10">Uncharacterized protein</fullName>
    </submittedName>
</protein>
<keyword evidence="11" id="KW-1185">Reference proteome</keyword>